<gene>
    <name evidence="1" type="ORF">D9C73_000377</name>
</gene>
<accession>A0A4U5TZF1</accession>
<evidence type="ECO:0000313" key="1">
    <source>
        <dbReference type="EMBL" id="TKS66321.1"/>
    </source>
</evidence>
<keyword evidence="2" id="KW-1185">Reference proteome</keyword>
<dbReference type="EMBL" id="CM014078">
    <property type="protein sequence ID" value="TKS66321.1"/>
    <property type="molecule type" value="Genomic_DNA"/>
</dbReference>
<proteinExistence type="predicted"/>
<name>A0A4U5TZF1_COLLU</name>
<reference evidence="1 2" key="1">
    <citation type="submission" date="2019-01" db="EMBL/GenBank/DDBJ databases">
        <title>Genome Assembly of Collichthys lucidus.</title>
        <authorList>
            <person name="Cai M."/>
            <person name="Xiao S."/>
        </authorList>
    </citation>
    <scope>NUCLEOTIDE SEQUENCE [LARGE SCALE GENOMIC DNA]</scope>
    <source>
        <strain evidence="1">JT15FE1705JMU</strain>
        <tissue evidence="1">Muscle</tissue>
    </source>
</reference>
<sequence length="101" mass="11146">MSKNKECFERQDLLLNMCVQFYQGIITPLEILTPYPTGQDYANAAKAAMWSSYPTFCPPDKESTPDFTHAGLFNVYPPSAAVCGSLPVIPVQHATAKEESD</sequence>
<organism evidence="1 2">
    <name type="scientific">Collichthys lucidus</name>
    <name type="common">Big head croaker</name>
    <name type="synonym">Sciaena lucida</name>
    <dbReference type="NCBI Taxonomy" id="240159"/>
    <lineage>
        <taxon>Eukaryota</taxon>
        <taxon>Metazoa</taxon>
        <taxon>Chordata</taxon>
        <taxon>Craniata</taxon>
        <taxon>Vertebrata</taxon>
        <taxon>Euteleostomi</taxon>
        <taxon>Actinopterygii</taxon>
        <taxon>Neopterygii</taxon>
        <taxon>Teleostei</taxon>
        <taxon>Neoteleostei</taxon>
        <taxon>Acanthomorphata</taxon>
        <taxon>Eupercaria</taxon>
        <taxon>Sciaenidae</taxon>
        <taxon>Collichthys</taxon>
    </lineage>
</organism>
<evidence type="ECO:0000313" key="2">
    <source>
        <dbReference type="Proteomes" id="UP000298787"/>
    </source>
</evidence>
<protein>
    <submittedName>
        <fullName evidence="1">Uncharacterized protein</fullName>
    </submittedName>
</protein>
<dbReference type="Proteomes" id="UP000298787">
    <property type="component" value="Chromosome 1"/>
</dbReference>
<dbReference type="AlphaFoldDB" id="A0A4U5TZF1"/>